<organism evidence="4 5">
    <name type="scientific">Cladophialophora psammophila CBS 110553</name>
    <dbReference type="NCBI Taxonomy" id="1182543"/>
    <lineage>
        <taxon>Eukaryota</taxon>
        <taxon>Fungi</taxon>
        <taxon>Dikarya</taxon>
        <taxon>Ascomycota</taxon>
        <taxon>Pezizomycotina</taxon>
        <taxon>Eurotiomycetes</taxon>
        <taxon>Chaetothyriomycetidae</taxon>
        <taxon>Chaetothyriales</taxon>
        <taxon>Herpotrichiellaceae</taxon>
        <taxon>Cladophialophora</taxon>
    </lineage>
</organism>
<accession>W9XUM8</accession>
<evidence type="ECO:0000313" key="5">
    <source>
        <dbReference type="Proteomes" id="UP000019471"/>
    </source>
</evidence>
<keyword evidence="5" id="KW-1185">Reference proteome</keyword>
<dbReference type="SUPFAM" id="SSF55021">
    <property type="entry name" value="ACT-like"/>
    <property type="match status" value="1"/>
</dbReference>
<dbReference type="HOGENOM" id="CLU_113369_0_0_1"/>
<dbReference type="GO" id="GO:0046394">
    <property type="term" value="P:carboxylic acid biosynthetic process"/>
    <property type="evidence" value="ECO:0007669"/>
    <property type="project" value="UniProtKB-ARBA"/>
</dbReference>
<dbReference type="STRING" id="1182543.W9XUM8"/>
<dbReference type="InterPro" id="IPR018717">
    <property type="entry name" value="DUF2241"/>
</dbReference>
<feature type="domain" description="DUF2241" evidence="2">
    <location>
        <begin position="9"/>
        <end position="53"/>
    </location>
</feature>
<evidence type="ECO:0000259" key="2">
    <source>
        <dbReference type="Pfam" id="PF10000"/>
    </source>
</evidence>
<evidence type="ECO:0000256" key="1">
    <source>
        <dbReference type="SAM" id="MobiDB-lite"/>
    </source>
</evidence>
<name>W9XUM8_9EURO</name>
<dbReference type="InterPro" id="IPR027795">
    <property type="entry name" value="CASTOR_ACT_dom"/>
</dbReference>
<feature type="domain" description="CASTOR ACT" evidence="3">
    <location>
        <begin position="120"/>
        <end position="174"/>
    </location>
</feature>
<feature type="region of interest" description="Disordered" evidence="1">
    <location>
        <begin position="56"/>
        <end position="93"/>
    </location>
</feature>
<dbReference type="RefSeq" id="XP_007741059.1">
    <property type="nucleotide sequence ID" value="XM_007742869.1"/>
</dbReference>
<dbReference type="GO" id="GO:0006520">
    <property type="term" value="P:amino acid metabolic process"/>
    <property type="evidence" value="ECO:0007669"/>
    <property type="project" value="UniProtKB-ARBA"/>
</dbReference>
<dbReference type="InterPro" id="IPR045865">
    <property type="entry name" value="ACT-like_dom_sf"/>
</dbReference>
<comment type="caution">
    <text evidence="4">The sequence shown here is derived from an EMBL/GenBank/DDBJ whole genome shotgun (WGS) entry which is preliminary data.</text>
</comment>
<dbReference type="AlphaFoldDB" id="W9XUM8"/>
<evidence type="ECO:0000313" key="4">
    <source>
        <dbReference type="EMBL" id="EXJ73959.1"/>
    </source>
</evidence>
<dbReference type="PANTHER" id="PTHR39199">
    <property type="entry name" value="BLR5128 PROTEIN"/>
    <property type="match status" value="1"/>
</dbReference>
<evidence type="ECO:0008006" key="6">
    <source>
        <dbReference type="Google" id="ProtNLM"/>
    </source>
</evidence>
<gene>
    <name evidence="4" type="ORF">A1O5_02253</name>
</gene>
<evidence type="ECO:0000259" key="3">
    <source>
        <dbReference type="Pfam" id="PF13840"/>
    </source>
</evidence>
<feature type="compositionally biased region" description="Low complexity" evidence="1">
    <location>
        <begin position="64"/>
        <end position="85"/>
    </location>
</feature>
<proteinExistence type="predicted"/>
<dbReference type="PANTHER" id="PTHR39199:SF1">
    <property type="entry name" value="BLR5128 PROTEIN"/>
    <property type="match status" value="1"/>
</dbReference>
<reference evidence="4 5" key="1">
    <citation type="submission" date="2013-03" db="EMBL/GenBank/DDBJ databases">
        <title>The Genome Sequence of Cladophialophora psammophila CBS 110553.</title>
        <authorList>
            <consortium name="The Broad Institute Genomics Platform"/>
            <person name="Cuomo C."/>
            <person name="de Hoog S."/>
            <person name="Gorbushina A."/>
            <person name="Walker B."/>
            <person name="Young S.K."/>
            <person name="Zeng Q."/>
            <person name="Gargeya S."/>
            <person name="Fitzgerald M."/>
            <person name="Haas B."/>
            <person name="Abouelleil A."/>
            <person name="Allen A.W."/>
            <person name="Alvarado L."/>
            <person name="Arachchi H.M."/>
            <person name="Berlin A.M."/>
            <person name="Chapman S.B."/>
            <person name="Gainer-Dewar J."/>
            <person name="Goldberg J."/>
            <person name="Griggs A."/>
            <person name="Gujja S."/>
            <person name="Hansen M."/>
            <person name="Howarth C."/>
            <person name="Imamovic A."/>
            <person name="Ireland A."/>
            <person name="Larimer J."/>
            <person name="McCowan C."/>
            <person name="Murphy C."/>
            <person name="Pearson M."/>
            <person name="Poon T.W."/>
            <person name="Priest M."/>
            <person name="Roberts A."/>
            <person name="Saif S."/>
            <person name="Shea T."/>
            <person name="Sisk P."/>
            <person name="Sykes S."/>
            <person name="Wortman J."/>
            <person name="Nusbaum C."/>
            <person name="Birren B."/>
        </authorList>
    </citation>
    <scope>NUCLEOTIDE SEQUENCE [LARGE SCALE GENOMIC DNA]</scope>
    <source>
        <strain evidence="4 5">CBS 110553</strain>
    </source>
</reference>
<dbReference type="Proteomes" id="UP000019471">
    <property type="component" value="Unassembled WGS sequence"/>
</dbReference>
<dbReference type="GeneID" id="19186986"/>
<dbReference type="Pfam" id="PF13840">
    <property type="entry name" value="ACT_7"/>
    <property type="match status" value="1"/>
</dbReference>
<dbReference type="OrthoDB" id="10064407at2759"/>
<dbReference type="eggNOG" id="ENOG502S8Y4">
    <property type="taxonomic scope" value="Eukaryota"/>
</dbReference>
<sequence length="194" mass="20921">MADDTSFRGETSLSRLLSTLRATLHEETYVFASIPDTHHLPVPVEEITLFFREPHRASGSDTEPLSSSPSSSPSSAGAPAAPAPAKEGQGQRQAKGTAITLILRLETAQKHGIQNYTYPCRMITCDVHSSLEAVGFMAVLATRLAGRGISVNPISGFSHDHLFVPVERAEEAVAELLLVREEAVRDLETGSKRS</sequence>
<dbReference type="EMBL" id="AMGX01000003">
    <property type="protein sequence ID" value="EXJ73959.1"/>
    <property type="molecule type" value="Genomic_DNA"/>
</dbReference>
<dbReference type="Gene3D" id="3.30.2130.10">
    <property type="entry name" value="VC0802-like"/>
    <property type="match status" value="1"/>
</dbReference>
<protein>
    <recommendedName>
        <fullName evidence="6">DUF2241 domain-containing protein</fullName>
    </recommendedName>
</protein>
<dbReference type="Pfam" id="PF10000">
    <property type="entry name" value="ACT_3"/>
    <property type="match status" value="1"/>
</dbReference>